<keyword evidence="2" id="KW-1185">Reference proteome</keyword>
<dbReference type="PANTHER" id="PTHR45740:SF2">
    <property type="entry name" value="POLY [ADP-RIBOSE] POLYMERASE"/>
    <property type="match status" value="1"/>
</dbReference>
<organism evidence="1 2">
    <name type="scientific">Ectocarpus siliculosus</name>
    <name type="common">Brown alga</name>
    <name type="synonym">Conferva siliculosa</name>
    <dbReference type="NCBI Taxonomy" id="2880"/>
    <lineage>
        <taxon>Eukaryota</taxon>
        <taxon>Sar</taxon>
        <taxon>Stramenopiles</taxon>
        <taxon>Ochrophyta</taxon>
        <taxon>PX clade</taxon>
        <taxon>Phaeophyceae</taxon>
        <taxon>Ectocarpales</taxon>
        <taxon>Ectocarpaceae</taxon>
        <taxon>Ectocarpus</taxon>
    </lineage>
</organism>
<reference evidence="1 2" key="1">
    <citation type="journal article" date="2010" name="Nature">
        <title>The Ectocarpus genome and the independent evolution of multicellularity in brown algae.</title>
        <authorList>
            <person name="Cock J.M."/>
            <person name="Sterck L."/>
            <person name="Rouze P."/>
            <person name="Scornet D."/>
            <person name="Allen A.E."/>
            <person name="Amoutzias G."/>
            <person name="Anthouard V."/>
            <person name="Artiguenave F."/>
            <person name="Aury J.M."/>
            <person name="Badger J.H."/>
            <person name="Beszteri B."/>
            <person name="Billiau K."/>
            <person name="Bonnet E."/>
            <person name="Bothwell J.H."/>
            <person name="Bowler C."/>
            <person name="Boyen C."/>
            <person name="Brownlee C."/>
            <person name="Carrano C.J."/>
            <person name="Charrier B."/>
            <person name="Cho G.Y."/>
            <person name="Coelho S.M."/>
            <person name="Collen J."/>
            <person name="Corre E."/>
            <person name="Da Silva C."/>
            <person name="Delage L."/>
            <person name="Delaroque N."/>
            <person name="Dittami S.M."/>
            <person name="Doulbeau S."/>
            <person name="Elias M."/>
            <person name="Farnham G."/>
            <person name="Gachon C.M."/>
            <person name="Gschloessl B."/>
            <person name="Heesch S."/>
            <person name="Jabbari K."/>
            <person name="Jubin C."/>
            <person name="Kawai H."/>
            <person name="Kimura K."/>
            <person name="Kloareg B."/>
            <person name="Kupper F.C."/>
            <person name="Lang D."/>
            <person name="Le Bail A."/>
            <person name="Leblanc C."/>
            <person name="Lerouge P."/>
            <person name="Lohr M."/>
            <person name="Lopez P.J."/>
            <person name="Martens C."/>
            <person name="Maumus F."/>
            <person name="Michel G."/>
            <person name="Miranda-Saavedra D."/>
            <person name="Morales J."/>
            <person name="Moreau H."/>
            <person name="Motomura T."/>
            <person name="Nagasato C."/>
            <person name="Napoli C.A."/>
            <person name="Nelson D.R."/>
            <person name="Nyvall-Collen P."/>
            <person name="Peters A.F."/>
            <person name="Pommier C."/>
            <person name="Potin P."/>
            <person name="Poulain J."/>
            <person name="Quesneville H."/>
            <person name="Read B."/>
            <person name="Rensing S.A."/>
            <person name="Ritter A."/>
            <person name="Rousvoal S."/>
            <person name="Samanta M."/>
            <person name="Samson G."/>
            <person name="Schroeder D.C."/>
            <person name="Segurens B."/>
            <person name="Strittmatter M."/>
            <person name="Tonon T."/>
            <person name="Tregear J.W."/>
            <person name="Valentin K."/>
            <person name="von Dassow P."/>
            <person name="Yamagishi T."/>
            <person name="Van de Peer Y."/>
            <person name="Wincker P."/>
        </authorList>
    </citation>
    <scope>NUCLEOTIDE SEQUENCE [LARGE SCALE GENOMIC DNA]</scope>
    <source>
        <strain evidence="2">Ec32 / CCAP1310/4</strain>
    </source>
</reference>
<dbReference type="OrthoDB" id="9514740at2759"/>
<dbReference type="EMBL" id="FN648927">
    <property type="protein sequence ID" value="CBN75145.1"/>
    <property type="molecule type" value="Genomic_DNA"/>
</dbReference>
<dbReference type="GO" id="GO:0005634">
    <property type="term" value="C:nucleus"/>
    <property type="evidence" value="ECO:0007669"/>
    <property type="project" value="TreeGrafter"/>
</dbReference>
<dbReference type="EMBL" id="FN649751">
    <property type="protein sequence ID" value="CBN75145.1"/>
    <property type="molecule type" value="Genomic_DNA"/>
</dbReference>
<evidence type="ECO:0000313" key="2">
    <source>
        <dbReference type="Proteomes" id="UP000002630"/>
    </source>
</evidence>
<dbReference type="SUPFAM" id="SSF56399">
    <property type="entry name" value="ADP-ribosylation"/>
    <property type="match status" value="1"/>
</dbReference>
<dbReference type="InterPro" id="IPR051712">
    <property type="entry name" value="ARTD-AVP"/>
</dbReference>
<name>D8LS88_ECTSI</name>
<dbReference type="GO" id="GO:0003950">
    <property type="term" value="F:NAD+ poly-ADP-ribosyltransferase activity"/>
    <property type="evidence" value="ECO:0007669"/>
    <property type="project" value="TreeGrafter"/>
</dbReference>
<dbReference type="Proteomes" id="UP000002630">
    <property type="component" value="Linkage Group LG26"/>
</dbReference>
<dbReference type="Gene3D" id="3.90.228.10">
    <property type="match status" value="1"/>
</dbReference>
<dbReference type="PANTHER" id="PTHR45740">
    <property type="entry name" value="POLY [ADP-RIBOSE] POLYMERASE"/>
    <property type="match status" value="1"/>
</dbReference>
<dbReference type="Gene3D" id="6.20.320.10">
    <property type="match status" value="1"/>
</dbReference>
<proteinExistence type="predicted"/>
<gene>
    <name evidence="1" type="ORF">Esi_0070_0095</name>
</gene>
<dbReference type="InParanoid" id="D8LS88"/>
<dbReference type="AlphaFoldDB" id="D8LS88"/>
<sequence length="449" mass="49770">MAARTAPGSCDIPECTRPRHQRAGIVHNFCGRTHAMEAVSRGLAAKLDRPHGRCHVCQLRGCSKPVYFDSDTGRVYDFCCRRHANKAMDRGDWIPSPHKGTSVCKLPGCKELVYRDSTTKTDSEYCGKSHYLTGQARLCARRGCTSTAWLANTDSRQYCSAYCFSKERLVLNKHAGSVCKLRYCSVGTLHHLQTGEDLGYCSEGHRLLSKPPSKGQLRSSEPYVHGVYSVGTPRFNLCALDEAHPECPSLRSQFSTKWVKPQPAEGISVVRIFRVEVPAEVRDKHDKYARTVRNIRRRFHGTSCSDGCNFIVDPQRSPCGLRSCSLCNISMRGFKLDENVGRTALARNFNLRYGKGVYFSSVSGKANDYADLTAKTAKDGTKLRCMFVANVAAGKAYSTKEKALDDGKCPPPGYESVVGEVGQGLNYDELVVYKEEAALPTHLIVYALH</sequence>
<dbReference type="GO" id="GO:1990404">
    <property type="term" value="F:NAD+-protein mono-ADP-ribosyltransferase activity"/>
    <property type="evidence" value="ECO:0007669"/>
    <property type="project" value="TreeGrafter"/>
</dbReference>
<dbReference type="eggNOG" id="ENOG502S14A">
    <property type="taxonomic scope" value="Eukaryota"/>
</dbReference>
<accession>D8LS88</accession>
<evidence type="ECO:0000313" key="1">
    <source>
        <dbReference type="EMBL" id="CBN75145.1"/>
    </source>
</evidence>
<protein>
    <submittedName>
        <fullName evidence="1">Uncharacterized protein</fullName>
    </submittedName>
</protein>